<keyword evidence="4" id="KW-1185">Reference proteome</keyword>
<gene>
    <name evidence="3" type="ORF">CLV40_13071</name>
</gene>
<evidence type="ECO:0000256" key="1">
    <source>
        <dbReference type="SAM" id="Phobius"/>
    </source>
</evidence>
<dbReference type="RefSeq" id="WP_104482927.1">
    <property type="nucleotide sequence ID" value="NZ_CP154825.1"/>
</dbReference>
<evidence type="ECO:0000313" key="4">
    <source>
        <dbReference type="Proteomes" id="UP000239203"/>
    </source>
</evidence>
<dbReference type="Pfam" id="PF22738">
    <property type="entry name" value="NNH7"/>
    <property type="match status" value="1"/>
</dbReference>
<dbReference type="InterPro" id="IPR027417">
    <property type="entry name" value="P-loop_NTPase"/>
</dbReference>
<reference evidence="3 4" key="1">
    <citation type="submission" date="2018-02" db="EMBL/GenBank/DDBJ databases">
        <title>Genomic Encyclopedia of Archaeal and Bacterial Type Strains, Phase II (KMG-II): from individual species to whole genera.</title>
        <authorList>
            <person name="Goeker M."/>
        </authorList>
    </citation>
    <scope>NUCLEOTIDE SEQUENCE [LARGE SCALE GENOMIC DNA]</scope>
    <source>
        <strain evidence="3 4">YU 961-1</strain>
    </source>
</reference>
<comment type="caution">
    <text evidence="3">The sequence shown here is derived from an EMBL/GenBank/DDBJ whole genome shotgun (WGS) entry which is preliminary data.</text>
</comment>
<evidence type="ECO:0000313" key="3">
    <source>
        <dbReference type="EMBL" id="PPK63279.1"/>
    </source>
</evidence>
<keyword evidence="1" id="KW-1133">Transmembrane helix</keyword>
<keyword evidence="1" id="KW-0812">Transmembrane</keyword>
<protein>
    <recommendedName>
        <fullName evidence="2">AAA+ ATPase domain-containing protein</fullName>
    </recommendedName>
</protein>
<dbReference type="InterPro" id="IPR054567">
    <property type="entry name" value="NNH7"/>
</dbReference>
<dbReference type="AlphaFoldDB" id="A0A2S6GDJ4"/>
<organism evidence="3 4">
    <name type="scientific">Actinokineospora auranticolor</name>
    <dbReference type="NCBI Taxonomy" id="155976"/>
    <lineage>
        <taxon>Bacteria</taxon>
        <taxon>Bacillati</taxon>
        <taxon>Actinomycetota</taxon>
        <taxon>Actinomycetes</taxon>
        <taxon>Pseudonocardiales</taxon>
        <taxon>Pseudonocardiaceae</taxon>
        <taxon>Actinokineospora</taxon>
    </lineage>
</organism>
<dbReference type="SUPFAM" id="SSF52540">
    <property type="entry name" value="P-loop containing nucleoside triphosphate hydrolases"/>
    <property type="match status" value="1"/>
</dbReference>
<accession>A0A2S6GDJ4</accession>
<keyword evidence="1" id="KW-0472">Membrane</keyword>
<dbReference type="Gene3D" id="3.40.50.300">
    <property type="entry name" value="P-loop containing nucleotide triphosphate hydrolases"/>
    <property type="match status" value="1"/>
</dbReference>
<name>A0A2S6GDJ4_9PSEU</name>
<evidence type="ECO:0000259" key="2">
    <source>
        <dbReference type="SMART" id="SM00382"/>
    </source>
</evidence>
<sequence length="1044" mass="117136">MASDNALTYEGALRILGKHDQKWLKRVDALLGGVILGSGVVALLANPVTAPVVFAALWGWVDQKNEAIRLVSQALDALPGKRRKIPFTERVEQMTAAHTVLVVSSYFEALREALGDDYDLLELSEADKANVARGVARDLYAADVPKPGAKRGFTENLKLVQVWLESLHTTVLRSFGHLLGPKMPSGDIGTRALERYQSHYLALAAEIPEFGVWAAVVEHTATRDEVRALREDLLSGPDAAMSRLERALATLIDLAGHPSADLRDRVARANRSVLSDPILPRSTGTRYGRHLTFPTIEQAFLTPSYRFAVAHDRSRPADDTWWAKRTSHDDLHVRLAAHLASTEAITRPLLILGHPGAGKSLLTKVLAARLPAPGYTVVRVPLRHVDGHSPVRTQIQLALDRDTGGRVPWSDLVDQSADTVRVVILDGLDELLQQTHTRLYGYLDEVAEFQRREADQGHPVAVVVTTRTLACDRVSIAEGTTMIKLDDFDDLRIEAWLTTWHRANTSGIAAGTVREFPLETALGQRKLTAQPLLLMMMALYIANPETTMLDERLSTAELYRRLVEHFAEREAEKSPTTRPPDEIKTAVRKHLTRLSVAALGMLNRGRQDISAQQLEQDLRVLTGNRAHTDEGDRTLGEFFFVYTAEGRVSADTDQHYEFLHATFGEYLVASHVVDELREVARAAHSSRHWDMRTPDDDLLFAYLSHQSMAQQRPVLTFVTELGAELPPSEVEQMLTVLDTLLETHRDRTQPERHRDYLSDNTDQIARHAAYSANLLLLRLALSPNQRHTIGDIHRHRSGLDQWDAVLTLWQAGLSHDQWLATIFLLQRKGTIIELRDSPITSRPPGAHLARLQADHDTEQVYRYGAALALGTYWFNENDEWLDLTLPWLAAGIAKSADAVDTILFNDTTHVALDDLRQALMRIEMLLKLRKEDMHPRQAQSLVEFLLRHTHVQRPCGFALATSVVTHPRLLAEVPGLSDPKWFMADGVALLLRDADDDQVRDLLAEVELQRGTKPDSPVTINEFRALWRAYRWPDFDLNLEEESI</sequence>
<feature type="domain" description="AAA+ ATPase" evidence="2">
    <location>
        <begin position="345"/>
        <end position="489"/>
    </location>
</feature>
<dbReference type="SMART" id="SM00382">
    <property type="entry name" value="AAA"/>
    <property type="match status" value="1"/>
</dbReference>
<dbReference type="EMBL" id="PTIX01000030">
    <property type="protein sequence ID" value="PPK63279.1"/>
    <property type="molecule type" value="Genomic_DNA"/>
</dbReference>
<dbReference type="Proteomes" id="UP000239203">
    <property type="component" value="Unassembled WGS sequence"/>
</dbReference>
<proteinExistence type="predicted"/>
<dbReference type="InterPro" id="IPR003593">
    <property type="entry name" value="AAA+_ATPase"/>
</dbReference>
<feature type="transmembrane region" description="Helical" evidence="1">
    <location>
        <begin position="29"/>
        <end position="61"/>
    </location>
</feature>
<dbReference type="OrthoDB" id="419933at2"/>